<accession>A0A1G4R5M6</accession>
<keyword evidence="1" id="KW-0812">Transmembrane</keyword>
<feature type="transmembrane region" description="Helical" evidence="1">
    <location>
        <begin position="85"/>
        <end position="104"/>
    </location>
</feature>
<feature type="transmembrane region" description="Helical" evidence="1">
    <location>
        <begin position="348"/>
        <end position="366"/>
    </location>
</feature>
<reference evidence="3" key="1">
    <citation type="submission" date="2016-10" db="EMBL/GenBank/DDBJ databases">
        <authorList>
            <person name="Varghese N."/>
            <person name="Submissions S."/>
        </authorList>
    </citation>
    <scope>NUCLEOTIDE SEQUENCE [LARGE SCALE GENOMIC DNA]</scope>
    <source>
        <strain evidence="3">CGMCC 1.8946</strain>
    </source>
</reference>
<feature type="transmembrane region" description="Helical" evidence="1">
    <location>
        <begin position="116"/>
        <end position="140"/>
    </location>
</feature>
<sequence length="421" mass="47542">MLFRVKVLLLLIATFMMRPTAFGQSMSSLAIVISLGAVYFHIAEHSIKKNLRFARHIQFVLVVSVVMWVYFFSHAGIHSGLNFDFVVKATVTHIVILFSFALILSEEKANQMYFRGFIFIMMAFVISYYITLALSFVIPWEALFMFKIDVESYETTGKTYFPFTVLYSFIEMPGLNLPRLLGLFRESGIFQAFLIWALFCLKSYGLNRGWIKVVLFLGVGATLSTTGLAIYFVALALRYMLDRRSVKAVLIFSFMFYAAFYAPFIGLNEKSEKLGASVTDRSDATLEGLRLFLDHPFGTGMYNAGYSNVDQLGINLLSSMYMIGIIGVLLVLIVYFATAATVENKKEYFVAITPLFMTLLISQPVLDAPLFYIMLMAAYKNTPREGLPLFEQDAGGWSAIPQVRTARLPYCAVKTQERSGQ</sequence>
<feature type="transmembrane region" description="Helical" evidence="1">
    <location>
        <begin position="213"/>
        <end position="237"/>
    </location>
</feature>
<dbReference type="AlphaFoldDB" id="A0A1G4R5M6"/>
<gene>
    <name evidence="2" type="ORF">SAMN04487970_101250</name>
</gene>
<evidence type="ECO:0000313" key="2">
    <source>
        <dbReference type="EMBL" id="SCW52173.1"/>
    </source>
</evidence>
<dbReference type="EMBL" id="FMTT01000012">
    <property type="protein sequence ID" value="SCW52173.1"/>
    <property type="molecule type" value="Genomic_DNA"/>
</dbReference>
<evidence type="ECO:0008006" key="4">
    <source>
        <dbReference type="Google" id="ProtNLM"/>
    </source>
</evidence>
<keyword evidence="1" id="KW-1133">Transmembrane helix</keyword>
<proteinExistence type="predicted"/>
<evidence type="ECO:0000313" key="3">
    <source>
        <dbReference type="Proteomes" id="UP000198601"/>
    </source>
</evidence>
<keyword evidence="1" id="KW-0472">Membrane</keyword>
<feature type="transmembrane region" description="Helical" evidence="1">
    <location>
        <begin position="20"/>
        <end position="41"/>
    </location>
</feature>
<dbReference type="RefSeq" id="WP_245719611.1">
    <property type="nucleotide sequence ID" value="NZ_FMTT01000012.1"/>
</dbReference>
<feature type="transmembrane region" description="Helical" evidence="1">
    <location>
        <begin position="249"/>
        <end position="267"/>
    </location>
</feature>
<dbReference type="STRING" id="624147.SAMN04487970_101250"/>
<feature type="transmembrane region" description="Helical" evidence="1">
    <location>
        <begin position="316"/>
        <end position="336"/>
    </location>
</feature>
<protein>
    <recommendedName>
        <fullName evidence="4">O-antigen ligase like membrane protein</fullName>
    </recommendedName>
</protein>
<dbReference type="Proteomes" id="UP000198601">
    <property type="component" value="Unassembled WGS sequence"/>
</dbReference>
<evidence type="ECO:0000256" key="1">
    <source>
        <dbReference type="SAM" id="Phobius"/>
    </source>
</evidence>
<organism evidence="2 3">
    <name type="scientific">Paenibacillus tianmuensis</name>
    <dbReference type="NCBI Taxonomy" id="624147"/>
    <lineage>
        <taxon>Bacteria</taxon>
        <taxon>Bacillati</taxon>
        <taxon>Bacillota</taxon>
        <taxon>Bacilli</taxon>
        <taxon>Bacillales</taxon>
        <taxon>Paenibacillaceae</taxon>
        <taxon>Paenibacillus</taxon>
    </lineage>
</organism>
<name>A0A1G4R5M6_9BACL</name>
<feature type="transmembrane region" description="Helical" evidence="1">
    <location>
        <begin position="53"/>
        <end position="73"/>
    </location>
</feature>
<keyword evidence="3" id="KW-1185">Reference proteome</keyword>